<protein>
    <submittedName>
        <fullName evidence="1">Uncharacterized protein</fullName>
    </submittedName>
</protein>
<dbReference type="AlphaFoldDB" id="A0A7J7RRW1"/>
<organism evidence="1 2">
    <name type="scientific">Myotis myotis</name>
    <name type="common">Greater mouse-eared bat</name>
    <name type="synonym">Vespertilio myotis</name>
    <dbReference type="NCBI Taxonomy" id="51298"/>
    <lineage>
        <taxon>Eukaryota</taxon>
        <taxon>Metazoa</taxon>
        <taxon>Chordata</taxon>
        <taxon>Craniata</taxon>
        <taxon>Vertebrata</taxon>
        <taxon>Euteleostomi</taxon>
        <taxon>Mammalia</taxon>
        <taxon>Eutheria</taxon>
        <taxon>Laurasiatheria</taxon>
        <taxon>Chiroptera</taxon>
        <taxon>Yangochiroptera</taxon>
        <taxon>Vespertilionidae</taxon>
        <taxon>Myotis</taxon>
    </lineage>
</organism>
<comment type="caution">
    <text evidence="1">The sequence shown here is derived from an EMBL/GenBank/DDBJ whole genome shotgun (WGS) entry which is preliminary data.</text>
</comment>
<evidence type="ECO:0000313" key="1">
    <source>
        <dbReference type="EMBL" id="KAF6278880.1"/>
    </source>
</evidence>
<gene>
    <name evidence="1" type="ORF">mMyoMyo1_010214</name>
</gene>
<accession>A0A7J7RRW1</accession>
<evidence type="ECO:0000313" key="2">
    <source>
        <dbReference type="Proteomes" id="UP000527355"/>
    </source>
</evidence>
<dbReference type="Proteomes" id="UP000527355">
    <property type="component" value="Unassembled WGS sequence"/>
</dbReference>
<reference evidence="1 2" key="1">
    <citation type="journal article" date="2020" name="Nature">
        <title>Six reference-quality genomes reveal evolution of bat adaptations.</title>
        <authorList>
            <person name="Jebb D."/>
            <person name="Huang Z."/>
            <person name="Pippel M."/>
            <person name="Hughes G.M."/>
            <person name="Lavrichenko K."/>
            <person name="Devanna P."/>
            <person name="Winkler S."/>
            <person name="Jermiin L.S."/>
            <person name="Skirmuntt E.C."/>
            <person name="Katzourakis A."/>
            <person name="Burkitt-Gray L."/>
            <person name="Ray D.A."/>
            <person name="Sullivan K.A.M."/>
            <person name="Roscito J.G."/>
            <person name="Kirilenko B.M."/>
            <person name="Davalos L.M."/>
            <person name="Corthals A.P."/>
            <person name="Power M.L."/>
            <person name="Jones G."/>
            <person name="Ransome R.D."/>
            <person name="Dechmann D.K.N."/>
            <person name="Locatelli A.G."/>
            <person name="Puechmaille S.J."/>
            <person name="Fedrigo O."/>
            <person name="Jarvis E.D."/>
            <person name="Hiller M."/>
            <person name="Vernes S.C."/>
            <person name="Myers E.W."/>
            <person name="Teeling E.C."/>
        </authorList>
    </citation>
    <scope>NUCLEOTIDE SEQUENCE [LARGE SCALE GENOMIC DNA]</scope>
    <source>
        <strain evidence="1">MMyoMyo1</strain>
        <tissue evidence="1">Flight muscle</tissue>
    </source>
</reference>
<keyword evidence="2" id="KW-1185">Reference proteome</keyword>
<proteinExistence type="predicted"/>
<dbReference type="EMBL" id="JABWUV010000023">
    <property type="protein sequence ID" value="KAF6278880.1"/>
    <property type="molecule type" value="Genomic_DNA"/>
</dbReference>
<name>A0A7J7RRW1_MYOMY</name>
<sequence length="148" mass="16093">MSLPTTVLDPWSANGGLRATCGSLAPRVWLFHKIPRAGVNVQCDCNFMAQVQKSVFCGRATLEGPKSRTWLASRRLPTTALDCHVDSSVRVTLLTSPQCLHPHTFPSQGSAHGDPLPVSLSLGRPPVHREWAGICFVPCCPRPGRSRL</sequence>